<evidence type="ECO:0000313" key="3">
    <source>
        <dbReference type="EMBL" id="MBF8458199.1"/>
    </source>
</evidence>
<feature type="domain" description="Putative auto-transporter adhesin head GIN" evidence="2">
    <location>
        <begin position="200"/>
        <end position="402"/>
    </location>
</feature>
<dbReference type="InterPro" id="IPR021255">
    <property type="entry name" value="DUF2807"/>
</dbReference>
<evidence type="ECO:0000256" key="1">
    <source>
        <dbReference type="SAM" id="MobiDB-lite"/>
    </source>
</evidence>
<dbReference type="Proteomes" id="UP000660070">
    <property type="component" value="Unassembled WGS sequence"/>
</dbReference>
<organism evidence="3 4">
    <name type="scientific">Kaistella gelatinilytica</name>
    <dbReference type="NCBI Taxonomy" id="2787636"/>
    <lineage>
        <taxon>Bacteria</taxon>
        <taxon>Pseudomonadati</taxon>
        <taxon>Bacteroidota</taxon>
        <taxon>Flavobacteriia</taxon>
        <taxon>Flavobacteriales</taxon>
        <taxon>Weeksellaceae</taxon>
        <taxon>Chryseobacterium group</taxon>
        <taxon>Kaistella</taxon>
    </lineage>
</organism>
<dbReference type="InterPro" id="IPR025348">
    <property type="entry name" value="DUF4252"/>
</dbReference>
<dbReference type="Pfam" id="PF10988">
    <property type="entry name" value="DUF2807"/>
    <property type="match status" value="1"/>
</dbReference>
<dbReference type="Pfam" id="PF14060">
    <property type="entry name" value="DUF4252"/>
    <property type="match status" value="1"/>
</dbReference>
<feature type="region of interest" description="Disordered" evidence="1">
    <location>
        <begin position="394"/>
        <end position="421"/>
    </location>
</feature>
<evidence type="ECO:0000259" key="2">
    <source>
        <dbReference type="Pfam" id="PF10988"/>
    </source>
</evidence>
<keyword evidence="4" id="KW-1185">Reference proteome</keyword>
<sequence>MQKLLIIFALFFSHFFQINAQKDKLDQLFEKYQEAEGVTSIKIAKPMFNMLNKLNIADDELSQIKPLLSKINGLKILIVEKPKVSAKPEDQKQQLQFQKLQADITSSLKNMKYEELITVNNKDNKIKFLSSDAANGILDDLLLSINSEGNTMLLMLEGKISMDDVNNLVNEAQNSTPISSVTSQNISSNANTQVRNVGKFTGVSVSSGIKVNFTQGNNQSVIVDTDSNLQQYVSTEVQNGILTIAVKNKDNKNLNFKKLLVTIEAPRLSSVKVSSGSLLTTLNTINENDFETKISSGANLNADLNIANSVKVDISSGSSARIEVNSKTIEVDGSSGSMATIEGNAEKISIDLSSAAACNAQNLVAKTAMVRASSGATVKVHATESLNANATSGASIRYKGNPQNFQGEKSSVSGGSVKPLN</sequence>
<gene>
    <name evidence="3" type="ORF">IV494_13530</name>
</gene>
<feature type="compositionally biased region" description="Low complexity" evidence="1">
    <location>
        <begin position="409"/>
        <end position="421"/>
    </location>
</feature>
<name>A0ABS0FEQ5_9FLAO</name>
<dbReference type="Gene3D" id="2.160.20.120">
    <property type="match status" value="1"/>
</dbReference>
<dbReference type="RefSeq" id="WP_196080647.1">
    <property type="nucleotide sequence ID" value="NZ_JADPVI010000004.1"/>
</dbReference>
<proteinExistence type="predicted"/>
<comment type="caution">
    <text evidence="3">The sequence shown here is derived from an EMBL/GenBank/DDBJ whole genome shotgun (WGS) entry which is preliminary data.</text>
</comment>
<protein>
    <submittedName>
        <fullName evidence="3">DUF4252 domain-containing protein</fullName>
    </submittedName>
</protein>
<dbReference type="EMBL" id="JADPVI010000004">
    <property type="protein sequence ID" value="MBF8458199.1"/>
    <property type="molecule type" value="Genomic_DNA"/>
</dbReference>
<evidence type="ECO:0000313" key="4">
    <source>
        <dbReference type="Proteomes" id="UP000660070"/>
    </source>
</evidence>
<reference evidence="3 4" key="1">
    <citation type="submission" date="2020-11" db="EMBL/GenBank/DDBJ databases">
        <title>Kaistella gelatinilytica sp. nov., a flavobacterium isolated from Antarctic Soil.</title>
        <authorList>
            <person name="Li J."/>
        </authorList>
    </citation>
    <scope>NUCLEOTIDE SEQUENCE [LARGE SCALE GENOMIC DNA]</scope>
    <source>
        <strain evidence="3 4">G5-32</strain>
    </source>
</reference>
<accession>A0ABS0FEQ5</accession>